<dbReference type="RefSeq" id="WP_090354062.1">
    <property type="nucleotide sequence ID" value="NZ_FMUB01000002.1"/>
</dbReference>
<dbReference type="STRING" id="1502745.SAMN02799620_00805"/>
<protein>
    <submittedName>
        <fullName evidence="1">2 TMS Phage Holin (M2 Hol) Family</fullName>
    </submittedName>
</protein>
<dbReference type="Proteomes" id="UP000199707">
    <property type="component" value="Unassembled WGS sequence"/>
</dbReference>
<sequence>MSIIGNFIGPDKVDTRKAFYGGTAIVGGIAVVAQALHLINADQAANIGELLKALGNFLPTAGATTAAIILGRQNKVPGMLEPTQDKSPLDKVLEGVQDGLQQKAASAAADAAANDTLQKIQDAATGMLAGLADDFINGFKPSR</sequence>
<name>A0A1G4VFJ5_9MYCO</name>
<proteinExistence type="predicted"/>
<organism evidence="1 2">
    <name type="scientific">Mycolicibacterium fluoranthenivorans</name>
    <dbReference type="NCBI Taxonomy" id="258505"/>
    <lineage>
        <taxon>Bacteria</taxon>
        <taxon>Bacillati</taxon>
        <taxon>Actinomycetota</taxon>
        <taxon>Actinomycetes</taxon>
        <taxon>Mycobacteriales</taxon>
        <taxon>Mycobacteriaceae</taxon>
        <taxon>Mycolicibacterium</taxon>
    </lineage>
</organism>
<gene>
    <name evidence="1" type="ORF">SAMN02799620_00805</name>
</gene>
<dbReference type="EMBL" id="FMUB01000002">
    <property type="protein sequence ID" value="SCX06060.1"/>
    <property type="molecule type" value="Genomic_DNA"/>
</dbReference>
<evidence type="ECO:0000313" key="2">
    <source>
        <dbReference type="Proteomes" id="UP000199707"/>
    </source>
</evidence>
<accession>A0A1G4VFJ5</accession>
<evidence type="ECO:0000313" key="1">
    <source>
        <dbReference type="EMBL" id="SCX06060.1"/>
    </source>
</evidence>
<reference evidence="2" key="1">
    <citation type="submission" date="2016-10" db="EMBL/GenBank/DDBJ databases">
        <authorList>
            <person name="Varghese N."/>
            <person name="Submissions S."/>
        </authorList>
    </citation>
    <scope>NUCLEOTIDE SEQUENCE [LARGE SCALE GENOMIC DNA]</scope>
    <source>
        <strain evidence="2">UNC267MFSha1.1M11</strain>
    </source>
</reference>
<dbReference type="AlphaFoldDB" id="A0A1G4VFJ5"/>